<evidence type="ECO:0000313" key="5">
    <source>
        <dbReference type="Proteomes" id="UP000019132"/>
    </source>
</evidence>
<proteinExistence type="predicted"/>
<keyword evidence="2" id="KW-1133">Transmembrane helix</keyword>
<protein>
    <recommendedName>
        <fullName evidence="6">Malectin domain-containing protein</fullName>
    </recommendedName>
</protein>
<reference evidence="5" key="2">
    <citation type="submission" date="2010-04" db="EMBL/GenBank/DDBJ databases">
        <authorList>
            <person name="Buell R."/>
            <person name="Hamilton J."/>
            <person name="Hostetler J."/>
        </authorList>
    </citation>
    <scope>NUCLEOTIDE SEQUENCE [LARGE SCALE GENOMIC DNA]</scope>
    <source>
        <strain evidence="5">DAOM:BR144</strain>
    </source>
</reference>
<organism evidence="4 5">
    <name type="scientific">Globisporangium ultimum (strain ATCC 200006 / CBS 805.95 / DAOM BR144)</name>
    <name type="common">Pythium ultimum</name>
    <dbReference type="NCBI Taxonomy" id="431595"/>
    <lineage>
        <taxon>Eukaryota</taxon>
        <taxon>Sar</taxon>
        <taxon>Stramenopiles</taxon>
        <taxon>Oomycota</taxon>
        <taxon>Peronosporomycetes</taxon>
        <taxon>Pythiales</taxon>
        <taxon>Pythiaceae</taxon>
        <taxon>Globisporangium</taxon>
    </lineage>
</organism>
<evidence type="ECO:0000313" key="4">
    <source>
        <dbReference type="EnsemblProtists" id="PYU1_T010838"/>
    </source>
</evidence>
<keyword evidence="3" id="KW-0732">Signal</keyword>
<sequence>MWERGRAKRRKVEIAVAWLTLVVALVVVGVEAAANEYIYDGKTTYCWQVDGSVYATAVNSSTSVVEAADDNCLASMTVAFAGPQVYANEPIAVTWNGTLNLDSNGKLRKNKFNIDQLYFAVDRVSQKNAQVLNSKLHTCVYGTDCDPVENTQQLYDNSSTYVGNFTDNRVYFSSDELVFPAAGSYALIAHFTLSGKDPLSKRYDFAVFTKVDVQAKSTEAPTTNSPYSATGGTAQADEGVSTEVICISIIGGIVAVSLVVIGFTTMRTKNKPLTATKKDFGAYDNSNNTGGPTITGNGTIEENDFAMLSVHEMTMSSDRPRANTFLTALARGQAEKNKSNPVDYVGPMCQQSFQRNVITIDQDGHSEAHVQQALTLETPLSSREHMGAYTDMDPTPKVFTATDYENQQLKPTSHIMFNDIQEDEVVDDQGSQRKPAADLTEVSQRIREHAAQMMIELQEVESNSKRGAPKMTADDLRPSASQGPVLSLSDLGSTHGLYRYSQDSNYD</sequence>
<dbReference type="InParanoid" id="K3X0T9"/>
<dbReference type="VEuPathDB" id="FungiDB:PYU1_G010815"/>
<dbReference type="STRING" id="431595.K3X0T9"/>
<reference evidence="4" key="3">
    <citation type="submission" date="2015-02" db="UniProtKB">
        <authorList>
            <consortium name="EnsemblProtists"/>
        </authorList>
    </citation>
    <scope>IDENTIFICATION</scope>
    <source>
        <strain evidence="4">DAOM BR144</strain>
    </source>
</reference>
<keyword evidence="2" id="KW-0472">Membrane</keyword>
<feature type="signal peptide" evidence="3">
    <location>
        <begin position="1"/>
        <end position="32"/>
    </location>
</feature>
<evidence type="ECO:0008006" key="6">
    <source>
        <dbReference type="Google" id="ProtNLM"/>
    </source>
</evidence>
<accession>K3X0T9</accession>
<dbReference type="OMA" id="TYCWEVD"/>
<feature type="region of interest" description="Disordered" evidence="1">
    <location>
        <begin position="460"/>
        <end position="507"/>
    </location>
</feature>
<evidence type="ECO:0000256" key="1">
    <source>
        <dbReference type="SAM" id="MobiDB-lite"/>
    </source>
</evidence>
<reference evidence="5" key="1">
    <citation type="journal article" date="2010" name="Genome Biol.">
        <title>Genome sequence of the necrotrophic plant pathogen Pythium ultimum reveals original pathogenicity mechanisms and effector repertoire.</title>
        <authorList>
            <person name="Levesque C.A."/>
            <person name="Brouwer H."/>
            <person name="Cano L."/>
            <person name="Hamilton J.P."/>
            <person name="Holt C."/>
            <person name="Huitema E."/>
            <person name="Raffaele S."/>
            <person name="Robideau G.P."/>
            <person name="Thines M."/>
            <person name="Win J."/>
            <person name="Zerillo M.M."/>
            <person name="Beakes G.W."/>
            <person name="Boore J.L."/>
            <person name="Busam D."/>
            <person name="Dumas B."/>
            <person name="Ferriera S."/>
            <person name="Fuerstenberg S.I."/>
            <person name="Gachon C.M."/>
            <person name="Gaulin E."/>
            <person name="Govers F."/>
            <person name="Grenville-Briggs L."/>
            <person name="Horner N."/>
            <person name="Hostetler J."/>
            <person name="Jiang R.H."/>
            <person name="Johnson J."/>
            <person name="Krajaejun T."/>
            <person name="Lin H."/>
            <person name="Meijer H.J."/>
            <person name="Moore B."/>
            <person name="Morris P."/>
            <person name="Phuntmart V."/>
            <person name="Puiu D."/>
            <person name="Shetty J."/>
            <person name="Stajich J.E."/>
            <person name="Tripathy S."/>
            <person name="Wawra S."/>
            <person name="van West P."/>
            <person name="Whitty B.R."/>
            <person name="Coutinho P.M."/>
            <person name="Henrissat B."/>
            <person name="Martin F."/>
            <person name="Thomas P.D."/>
            <person name="Tyler B.M."/>
            <person name="De Vries R.P."/>
            <person name="Kamoun S."/>
            <person name="Yandell M."/>
            <person name="Tisserat N."/>
            <person name="Buell C.R."/>
        </authorList>
    </citation>
    <scope>NUCLEOTIDE SEQUENCE</scope>
    <source>
        <strain evidence="5">DAOM:BR144</strain>
    </source>
</reference>
<keyword evidence="2" id="KW-0812">Transmembrane</keyword>
<dbReference type="AlphaFoldDB" id="K3X0T9"/>
<evidence type="ECO:0000256" key="2">
    <source>
        <dbReference type="SAM" id="Phobius"/>
    </source>
</evidence>
<feature type="transmembrane region" description="Helical" evidence="2">
    <location>
        <begin position="247"/>
        <end position="266"/>
    </location>
</feature>
<dbReference type="Proteomes" id="UP000019132">
    <property type="component" value="Unassembled WGS sequence"/>
</dbReference>
<feature type="chain" id="PRO_5003872688" description="Malectin domain-containing protein" evidence="3">
    <location>
        <begin position="33"/>
        <end position="507"/>
    </location>
</feature>
<dbReference type="HOGENOM" id="CLU_546854_0_0_1"/>
<evidence type="ECO:0000256" key="3">
    <source>
        <dbReference type="SAM" id="SignalP"/>
    </source>
</evidence>
<dbReference type="eggNOG" id="ENOG502SAI3">
    <property type="taxonomic scope" value="Eukaryota"/>
</dbReference>
<dbReference type="EnsemblProtists" id="PYU1_T010838">
    <property type="protein sequence ID" value="PYU1_T010838"/>
    <property type="gene ID" value="PYU1_G010815"/>
</dbReference>
<keyword evidence="5" id="KW-1185">Reference proteome</keyword>
<name>K3X0T9_GLOUD</name>
<dbReference type="EMBL" id="GL376592">
    <property type="status" value="NOT_ANNOTATED_CDS"/>
    <property type="molecule type" value="Genomic_DNA"/>
</dbReference>